<dbReference type="InterPro" id="IPR003594">
    <property type="entry name" value="HATPase_dom"/>
</dbReference>
<evidence type="ECO:0000313" key="9">
    <source>
        <dbReference type="EMBL" id="RDS79242.1"/>
    </source>
</evidence>
<dbReference type="InterPro" id="IPR036097">
    <property type="entry name" value="HisK_dim/P_sf"/>
</dbReference>
<dbReference type="PROSITE" id="PS50110">
    <property type="entry name" value="RESPONSE_REGULATORY"/>
    <property type="match status" value="1"/>
</dbReference>
<protein>
    <recommendedName>
        <fullName evidence="2">histidine kinase</fullName>
        <ecNumber evidence="2">2.7.13.3</ecNumber>
    </recommendedName>
</protein>
<name>A0A370WSY6_9GAMM</name>
<dbReference type="EMBL" id="QRBE01000015">
    <property type="protein sequence ID" value="RDS79242.1"/>
    <property type="molecule type" value="Genomic_DNA"/>
</dbReference>
<dbReference type="Pfam" id="PF08448">
    <property type="entry name" value="PAS_4"/>
    <property type="match status" value="1"/>
</dbReference>
<dbReference type="AlphaFoldDB" id="A0A370WSY6"/>
<dbReference type="SMART" id="SM00388">
    <property type="entry name" value="HisKA"/>
    <property type="match status" value="1"/>
</dbReference>
<feature type="modified residue" description="4-aspartylphosphate" evidence="4">
    <location>
        <position position="618"/>
    </location>
</feature>
<dbReference type="SMART" id="SM00091">
    <property type="entry name" value="PAS"/>
    <property type="match status" value="1"/>
</dbReference>
<dbReference type="InterPro" id="IPR011006">
    <property type="entry name" value="CheY-like_superfamily"/>
</dbReference>
<comment type="catalytic activity">
    <reaction evidence="1">
        <text>ATP + protein L-histidine = ADP + protein N-phospho-L-histidine.</text>
        <dbReference type="EC" id="2.7.13.3"/>
    </reaction>
</comment>
<dbReference type="SUPFAM" id="SSF55874">
    <property type="entry name" value="ATPase domain of HSP90 chaperone/DNA topoisomerase II/histidine kinase"/>
    <property type="match status" value="1"/>
</dbReference>
<dbReference type="EC" id="2.7.13.3" evidence="2"/>
<dbReference type="InterPro" id="IPR035965">
    <property type="entry name" value="PAS-like_dom_sf"/>
</dbReference>
<dbReference type="Pfam" id="PF00072">
    <property type="entry name" value="Response_reg"/>
    <property type="match status" value="1"/>
</dbReference>
<dbReference type="InterPro" id="IPR003661">
    <property type="entry name" value="HisK_dim/P_dom"/>
</dbReference>
<evidence type="ECO:0000256" key="4">
    <source>
        <dbReference type="PROSITE-ProRule" id="PRU00169"/>
    </source>
</evidence>
<dbReference type="SUPFAM" id="SSF55785">
    <property type="entry name" value="PYP-like sensor domain (PAS domain)"/>
    <property type="match status" value="1"/>
</dbReference>
<dbReference type="InterPro" id="IPR004358">
    <property type="entry name" value="Sig_transdc_His_kin-like_C"/>
</dbReference>
<reference evidence="9 10" key="1">
    <citation type="submission" date="2018-07" db="EMBL/GenBank/DDBJ databases">
        <title>Dyella monticola sp. nov. and Dyella psychrodurans sp. nov. isolated from monsoon evergreen broad-leaved forest soil of Dinghu Mountain, China.</title>
        <authorList>
            <person name="Gao Z."/>
            <person name="Qiu L."/>
        </authorList>
    </citation>
    <scope>NUCLEOTIDE SEQUENCE [LARGE SCALE GENOMIC DNA]</scope>
    <source>
        <strain evidence="9 10">4G-K06</strain>
    </source>
</reference>
<comment type="caution">
    <text evidence="9">The sequence shown here is derived from an EMBL/GenBank/DDBJ whole genome shotgun (WGS) entry which is preliminary data.</text>
</comment>
<keyword evidence="10" id="KW-1185">Reference proteome</keyword>
<evidence type="ECO:0000259" key="7">
    <source>
        <dbReference type="PROSITE" id="PS50110"/>
    </source>
</evidence>
<dbReference type="Gene3D" id="3.30.450.20">
    <property type="entry name" value="PAS domain"/>
    <property type="match status" value="1"/>
</dbReference>
<dbReference type="PANTHER" id="PTHR43065">
    <property type="entry name" value="SENSOR HISTIDINE KINASE"/>
    <property type="match status" value="1"/>
</dbReference>
<dbReference type="CDD" id="cd00082">
    <property type="entry name" value="HisKA"/>
    <property type="match status" value="1"/>
</dbReference>
<dbReference type="CDD" id="cd00130">
    <property type="entry name" value="PAS"/>
    <property type="match status" value="1"/>
</dbReference>
<accession>A0A370WSY6</accession>
<evidence type="ECO:0000259" key="8">
    <source>
        <dbReference type="PROSITE" id="PS50112"/>
    </source>
</evidence>
<dbReference type="NCBIfam" id="TIGR00229">
    <property type="entry name" value="sensory_box"/>
    <property type="match status" value="1"/>
</dbReference>
<evidence type="ECO:0000256" key="3">
    <source>
        <dbReference type="ARBA" id="ARBA00022553"/>
    </source>
</evidence>
<dbReference type="SMART" id="SM00387">
    <property type="entry name" value="HATPase_c"/>
    <property type="match status" value="1"/>
</dbReference>
<evidence type="ECO:0000256" key="5">
    <source>
        <dbReference type="SAM" id="Coils"/>
    </source>
</evidence>
<feature type="domain" description="Response regulatory" evidence="7">
    <location>
        <begin position="568"/>
        <end position="683"/>
    </location>
</feature>
<feature type="coiled-coil region" evidence="5">
    <location>
        <begin position="266"/>
        <end position="293"/>
    </location>
</feature>
<proteinExistence type="predicted"/>
<keyword evidence="5" id="KW-0175">Coiled coil</keyword>
<dbReference type="Proteomes" id="UP000254258">
    <property type="component" value="Unassembled WGS sequence"/>
</dbReference>
<dbReference type="SUPFAM" id="SSF47384">
    <property type="entry name" value="Homodimeric domain of signal transducing histidine kinase"/>
    <property type="match status" value="1"/>
</dbReference>
<feature type="domain" description="Histidine kinase" evidence="6">
    <location>
        <begin position="323"/>
        <end position="547"/>
    </location>
</feature>
<dbReference type="Gene3D" id="3.30.565.10">
    <property type="entry name" value="Histidine kinase-like ATPase, C-terminal domain"/>
    <property type="match status" value="1"/>
</dbReference>
<dbReference type="InterPro" id="IPR036890">
    <property type="entry name" value="HATPase_C_sf"/>
</dbReference>
<keyword evidence="3 4" id="KW-0597">Phosphoprotein</keyword>
<dbReference type="SUPFAM" id="SSF52172">
    <property type="entry name" value="CheY-like"/>
    <property type="match status" value="2"/>
</dbReference>
<evidence type="ECO:0000313" key="10">
    <source>
        <dbReference type="Proteomes" id="UP000254258"/>
    </source>
</evidence>
<dbReference type="InterPro" id="IPR000014">
    <property type="entry name" value="PAS"/>
</dbReference>
<evidence type="ECO:0000256" key="2">
    <source>
        <dbReference type="ARBA" id="ARBA00012438"/>
    </source>
</evidence>
<gene>
    <name evidence="9" type="ORF">DWU98_19020</name>
</gene>
<evidence type="ECO:0000259" key="6">
    <source>
        <dbReference type="PROSITE" id="PS50109"/>
    </source>
</evidence>
<organism evidence="9 10">
    <name type="scientific">Dyella monticola</name>
    <dbReference type="NCBI Taxonomy" id="1927958"/>
    <lineage>
        <taxon>Bacteria</taxon>
        <taxon>Pseudomonadati</taxon>
        <taxon>Pseudomonadota</taxon>
        <taxon>Gammaproteobacteria</taxon>
        <taxon>Lysobacterales</taxon>
        <taxon>Rhodanobacteraceae</taxon>
        <taxon>Dyella</taxon>
    </lineage>
</organism>
<dbReference type="InterPro" id="IPR001789">
    <property type="entry name" value="Sig_transdc_resp-reg_receiver"/>
</dbReference>
<dbReference type="Gene3D" id="1.10.287.130">
    <property type="match status" value="1"/>
</dbReference>
<dbReference type="PROSITE" id="PS50112">
    <property type="entry name" value="PAS"/>
    <property type="match status" value="1"/>
</dbReference>
<dbReference type="InterPro" id="IPR013656">
    <property type="entry name" value="PAS_4"/>
</dbReference>
<dbReference type="OrthoDB" id="9770473at2"/>
<dbReference type="PROSITE" id="PS50109">
    <property type="entry name" value="HIS_KIN"/>
    <property type="match status" value="1"/>
</dbReference>
<dbReference type="GO" id="GO:0000155">
    <property type="term" value="F:phosphorelay sensor kinase activity"/>
    <property type="evidence" value="ECO:0007669"/>
    <property type="project" value="InterPro"/>
</dbReference>
<dbReference type="InterPro" id="IPR005467">
    <property type="entry name" value="His_kinase_dom"/>
</dbReference>
<dbReference type="PANTHER" id="PTHR43065:SF42">
    <property type="entry name" value="TWO-COMPONENT SENSOR PPRA"/>
    <property type="match status" value="1"/>
</dbReference>
<feature type="domain" description="PAS" evidence="8">
    <location>
        <begin position="154"/>
        <end position="224"/>
    </location>
</feature>
<dbReference type="PRINTS" id="PR00344">
    <property type="entry name" value="BCTRLSENSOR"/>
</dbReference>
<dbReference type="Pfam" id="PF00512">
    <property type="entry name" value="HisKA"/>
    <property type="match status" value="1"/>
</dbReference>
<dbReference type="Gene3D" id="3.40.50.2300">
    <property type="match status" value="1"/>
</dbReference>
<dbReference type="RefSeq" id="WP_115497172.1">
    <property type="nucleotide sequence ID" value="NZ_QRBE01000015.1"/>
</dbReference>
<evidence type="ECO:0000256" key="1">
    <source>
        <dbReference type="ARBA" id="ARBA00000085"/>
    </source>
</evidence>
<sequence length="685" mass="75402">MHKQAIRGYQVLIVAPWQRDAQSLARVLTQDGYQVFIYPDVATLSEHIHEETGVVVLTHEALEYGMDALQRSLRQQPTWSDIPFIVLQSRQSRGVTHTVPLPSEVINHIELERPIGSTSLLSAVATAMRARQKQFEIRDRINELAASRKALAESEAELRLITDALPGLIAFLDRDLRYRFVNQSYQKWFGLSPTSMLGKTVEEVFGKEHSQACVKTMELAMSGKPMQLEVAWQHRSEGRRYVEIRFIPRFANDRHVDGIHLFATDITERKASLESAQQAAATLERKVAERTAALHAEMVARSESETALRQAQKMEAVGQLTGGIAHDFNNMLTSIIGALDIVGTRLQDGPTDRLERIIRAALDSANRAAALTQRLLAFSRRQSLDPKPVKINALIQSMQMLLSQTLGERIHIVVDLATSLSDAMVDINQLESAILNLCINARDAMPDGGQLRIATRAAPSIPLTSADTVINPLGYVVVEVADTGVGMDPSVKERVFEPFFTTKPLGQGTGLGLSMIYGFMQQSKGYIDIQSTPQKGTTIALYLPAVTANGIATDATVDADIPKGEGQQVLVVEDDDQVRFLVSFLLEELGYAVIAARDATTAMPHLSPSEHIDLLISDVGLPGMNGRQLAELVRERHPSIPVLFMTGYAENAAVQSEFLGKNMAIITKPFAMDDFGRAVQRALAN</sequence>
<dbReference type="Pfam" id="PF02518">
    <property type="entry name" value="HATPase_c"/>
    <property type="match status" value="1"/>
</dbReference>
<dbReference type="SMART" id="SM00448">
    <property type="entry name" value="REC"/>
    <property type="match status" value="1"/>
</dbReference>